<evidence type="ECO:0000313" key="5">
    <source>
        <dbReference type="Proteomes" id="UP000002640"/>
    </source>
</evidence>
<organism evidence="4 5">
    <name type="scientific">Phytophthora sojae (strain P6497)</name>
    <name type="common">Soybean stem and root rot agent</name>
    <name type="synonym">Phytophthora megasperma f. sp. glycines</name>
    <dbReference type="NCBI Taxonomy" id="1094619"/>
    <lineage>
        <taxon>Eukaryota</taxon>
        <taxon>Sar</taxon>
        <taxon>Stramenopiles</taxon>
        <taxon>Oomycota</taxon>
        <taxon>Peronosporomycetes</taxon>
        <taxon>Peronosporales</taxon>
        <taxon>Peronosporaceae</taxon>
        <taxon>Phytophthora</taxon>
    </lineage>
</organism>
<evidence type="ECO:0000259" key="3">
    <source>
        <dbReference type="Pfam" id="PF00246"/>
    </source>
</evidence>
<dbReference type="InParanoid" id="G5AGN0"/>
<keyword evidence="5" id="KW-1185">Reference proteome</keyword>
<dbReference type="GO" id="GO:0030245">
    <property type="term" value="P:cellulose catabolic process"/>
    <property type="evidence" value="ECO:0007669"/>
    <property type="project" value="InterPro"/>
</dbReference>
<protein>
    <recommendedName>
        <fullName evidence="3">Peptidase M14 domain-containing protein</fullName>
    </recommendedName>
</protein>
<proteinExistence type="inferred from homology"/>
<dbReference type="PANTHER" id="PTHR34876">
    <property type="match status" value="1"/>
</dbReference>
<dbReference type="MEROPS" id="M14.A22"/>
<feature type="domain" description="Peptidase M14" evidence="3">
    <location>
        <begin position="13"/>
        <end position="66"/>
    </location>
</feature>
<dbReference type="Pfam" id="PF00246">
    <property type="entry name" value="Peptidase_M14"/>
    <property type="match status" value="1"/>
</dbReference>
<sequence>MSQRKSAAQTCDKSPPDAGVDLNRNYDVYFAIKSKGSSDDPCGDDYNGPTAVSEPETQAARDLPNNSVFGALARELAHFNGFGYVQSWKESNLYTVNGETSGWMWQAHGIFAMSPEVVPAFEVSSVPRSQREDVSHLPLARMAGLVYYLAPEESAARSDRGRRLDDFVLACGVAVSNSGLRPASAELLGSVYVNGTGASDVVHLELKAEPEGLLRTVLAAISSVPDAVVLKSVRTRDTGLSTISEPADSTTIGSATPAASVPAPTIESSPTATAANTNVRSSGSISTGADYEFIINSALVCVVVGSSCDGFAVTGGGCALLPPSLPANQVETCQDQGTQETSNSPTTMTTKSLIYSTQNVEREACHLKMKTWWCPRIATSPCRTSKALRSSDEEVVQNLEARRGGRFARTTTTVASYSKISSNLSLCFSHAWLDRMVPQYTQWWRSTAGSNANNDDYRAVLQQLADATGSQQGGNGHPLAEPEIYLDMGCWTLSDDDQAAAVAKIVNAVDPSYKCKGISLNTSNYRSNAEMAATCERFVKASGREYKCIVGTSGNFVSPSTTERDLARASAVSGVRRRQPPRMRCLPERLGHVFLTTLVKKWPIIFSRDCGLLAANCWLLTAGCPHPTDGRTDGRHPIALAVLWK</sequence>
<evidence type="ECO:0000313" key="4">
    <source>
        <dbReference type="EMBL" id="EGZ05310.1"/>
    </source>
</evidence>
<dbReference type="AlphaFoldDB" id="G5AGN0"/>
<feature type="compositionally biased region" description="Polar residues" evidence="2">
    <location>
        <begin position="241"/>
        <end position="253"/>
    </location>
</feature>
<dbReference type="Gene3D" id="3.20.20.40">
    <property type="entry name" value="1, 4-beta cellobiohydrolase"/>
    <property type="match status" value="1"/>
</dbReference>
<name>G5AGN0_PHYSP</name>
<dbReference type="PANTHER" id="PTHR34876:SF4">
    <property type="entry name" value="1,4-BETA-D-GLUCAN CELLOBIOHYDROLASE C-RELATED"/>
    <property type="match status" value="1"/>
</dbReference>
<dbReference type="GeneID" id="20642963"/>
<dbReference type="InterPro" id="IPR036434">
    <property type="entry name" value="Beta_cellobiohydrolase_sf"/>
</dbReference>
<comment type="similarity">
    <text evidence="1">Belongs to the peptidase M14 family.</text>
</comment>
<feature type="compositionally biased region" description="Polar residues" evidence="2">
    <location>
        <begin position="266"/>
        <end position="280"/>
    </location>
</feature>
<dbReference type="GO" id="GO:0004181">
    <property type="term" value="F:metallocarboxypeptidase activity"/>
    <property type="evidence" value="ECO:0007669"/>
    <property type="project" value="InterPro"/>
</dbReference>
<dbReference type="InterPro" id="IPR000834">
    <property type="entry name" value="Peptidase_M14"/>
</dbReference>
<dbReference type="SUPFAM" id="SSF53187">
    <property type="entry name" value="Zn-dependent exopeptidases"/>
    <property type="match status" value="1"/>
</dbReference>
<feature type="region of interest" description="Disordered" evidence="2">
    <location>
        <begin position="1"/>
        <end position="60"/>
    </location>
</feature>
<feature type="compositionally biased region" description="Polar residues" evidence="2">
    <location>
        <begin position="1"/>
        <end position="12"/>
    </location>
</feature>
<dbReference type="InterPro" id="IPR016288">
    <property type="entry name" value="Beta_cellobiohydrolase"/>
</dbReference>
<dbReference type="GO" id="GO:0004553">
    <property type="term" value="F:hydrolase activity, hydrolyzing O-glycosyl compounds"/>
    <property type="evidence" value="ECO:0007669"/>
    <property type="project" value="InterPro"/>
</dbReference>
<dbReference type="Gene3D" id="3.40.630.10">
    <property type="entry name" value="Zn peptidases"/>
    <property type="match status" value="1"/>
</dbReference>
<gene>
    <name evidence="4" type="ORF">PHYSODRAFT_307876</name>
</gene>
<evidence type="ECO:0000256" key="1">
    <source>
        <dbReference type="ARBA" id="ARBA00005988"/>
    </source>
</evidence>
<dbReference type="RefSeq" id="XP_009539231.1">
    <property type="nucleotide sequence ID" value="XM_009540936.1"/>
</dbReference>
<dbReference type="GO" id="GO:0006508">
    <property type="term" value="P:proteolysis"/>
    <property type="evidence" value="ECO:0007669"/>
    <property type="project" value="InterPro"/>
</dbReference>
<feature type="compositionally biased region" description="Low complexity" evidence="2">
    <location>
        <begin position="254"/>
        <end position="265"/>
    </location>
</feature>
<dbReference type="KEGG" id="psoj:PHYSODRAFT_307876"/>
<dbReference type="GO" id="GO:0008270">
    <property type="term" value="F:zinc ion binding"/>
    <property type="evidence" value="ECO:0007669"/>
    <property type="project" value="InterPro"/>
</dbReference>
<dbReference type="Proteomes" id="UP000002640">
    <property type="component" value="Unassembled WGS sequence"/>
</dbReference>
<feature type="region of interest" description="Disordered" evidence="2">
    <location>
        <begin position="241"/>
        <end position="280"/>
    </location>
</feature>
<reference evidence="4 5" key="1">
    <citation type="journal article" date="2006" name="Science">
        <title>Phytophthora genome sequences uncover evolutionary origins and mechanisms of pathogenesis.</title>
        <authorList>
            <person name="Tyler B.M."/>
            <person name="Tripathy S."/>
            <person name="Zhang X."/>
            <person name="Dehal P."/>
            <person name="Jiang R.H."/>
            <person name="Aerts A."/>
            <person name="Arredondo F.D."/>
            <person name="Baxter L."/>
            <person name="Bensasson D."/>
            <person name="Beynon J.L."/>
            <person name="Chapman J."/>
            <person name="Damasceno C.M."/>
            <person name="Dorrance A.E."/>
            <person name="Dou D."/>
            <person name="Dickerman A.W."/>
            <person name="Dubchak I.L."/>
            <person name="Garbelotto M."/>
            <person name="Gijzen M."/>
            <person name="Gordon S.G."/>
            <person name="Govers F."/>
            <person name="Grunwald N.J."/>
            <person name="Huang W."/>
            <person name="Ivors K.L."/>
            <person name="Jones R.W."/>
            <person name="Kamoun S."/>
            <person name="Krampis K."/>
            <person name="Lamour K.H."/>
            <person name="Lee M.K."/>
            <person name="McDonald W.H."/>
            <person name="Medina M."/>
            <person name="Meijer H.J."/>
            <person name="Nordberg E.K."/>
            <person name="Maclean D.J."/>
            <person name="Ospina-Giraldo M.D."/>
            <person name="Morris P.F."/>
            <person name="Phuntumart V."/>
            <person name="Putnam N.H."/>
            <person name="Rash S."/>
            <person name="Rose J.K."/>
            <person name="Sakihama Y."/>
            <person name="Salamov A.A."/>
            <person name="Savidor A."/>
            <person name="Scheuring C.F."/>
            <person name="Smith B.M."/>
            <person name="Sobral B.W."/>
            <person name="Terry A."/>
            <person name="Torto-Alalibo T.A."/>
            <person name="Win J."/>
            <person name="Xu Z."/>
            <person name="Zhang H."/>
            <person name="Grigoriev I.V."/>
            <person name="Rokhsar D.S."/>
            <person name="Boore J.L."/>
        </authorList>
    </citation>
    <scope>NUCLEOTIDE SEQUENCE [LARGE SCALE GENOMIC DNA]</scope>
    <source>
        <strain evidence="4 5">P6497</strain>
    </source>
</reference>
<accession>G5AGN0</accession>
<dbReference type="EMBL" id="JH159167">
    <property type="protein sequence ID" value="EGZ05310.1"/>
    <property type="molecule type" value="Genomic_DNA"/>
</dbReference>
<evidence type="ECO:0000256" key="2">
    <source>
        <dbReference type="SAM" id="MobiDB-lite"/>
    </source>
</evidence>